<gene>
    <name evidence="1" type="ORF">G3I44_14205</name>
</gene>
<organism evidence="1 2">
    <name type="scientific">Halogeometricum borinquense</name>
    <dbReference type="NCBI Taxonomy" id="60847"/>
    <lineage>
        <taxon>Archaea</taxon>
        <taxon>Methanobacteriati</taxon>
        <taxon>Methanobacteriota</taxon>
        <taxon>Stenosarchaea group</taxon>
        <taxon>Halobacteria</taxon>
        <taxon>Halobacteriales</taxon>
        <taxon>Haloferacaceae</taxon>
        <taxon>Halogeometricum</taxon>
    </lineage>
</organism>
<name>A0A6C0UQW4_9EURY</name>
<dbReference type="Proteomes" id="UP000465846">
    <property type="component" value="Chromosome"/>
</dbReference>
<reference evidence="1 2" key="1">
    <citation type="submission" date="2020-02" db="EMBL/GenBank/DDBJ databases">
        <title>Whole genome sequence of Halogeometricum borinquense strain wsp4.</title>
        <authorList>
            <person name="Verma D.K."/>
            <person name="Gopal K."/>
            <person name="Prasad E.S."/>
        </authorList>
    </citation>
    <scope>NUCLEOTIDE SEQUENCE [LARGE SCALE GENOMIC DNA]</scope>
    <source>
        <strain evidence="2">wsp4</strain>
    </source>
</reference>
<accession>A0A6C0UQW4</accession>
<dbReference type="GeneID" id="44080576"/>
<dbReference type="AlphaFoldDB" id="A0A6C0UQW4"/>
<proteinExistence type="predicted"/>
<sequence>MEREQLQTGTLFYDNDTAWWYTLETLGDEAATLSRYDGGESITRSYEDFATGTLEPVDPDVQAHYEDIVTEYAFERLQAELDRRGRDAATFGGLDLGDVEDAVYLLISK</sequence>
<dbReference type="EMBL" id="CP048739">
    <property type="protein sequence ID" value="QIB75338.1"/>
    <property type="molecule type" value="Genomic_DNA"/>
</dbReference>
<evidence type="ECO:0000313" key="2">
    <source>
        <dbReference type="Proteomes" id="UP000465846"/>
    </source>
</evidence>
<dbReference type="RefSeq" id="WP_163487118.1">
    <property type="nucleotide sequence ID" value="NZ_CP048739.1"/>
</dbReference>
<protein>
    <submittedName>
        <fullName evidence="1">Uncharacterized protein</fullName>
    </submittedName>
</protein>
<evidence type="ECO:0000313" key="1">
    <source>
        <dbReference type="EMBL" id="QIB75338.1"/>
    </source>
</evidence>